<dbReference type="PANTHER" id="PTHR24422">
    <property type="entry name" value="CHEMOTAXIS PROTEIN METHYLTRANSFERASE"/>
    <property type="match status" value="1"/>
</dbReference>
<dbReference type="InterPro" id="IPR050903">
    <property type="entry name" value="Bact_Chemotaxis_MeTrfase"/>
</dbReference>
<keyword evidence="7" id="KW-1185">Reference proteome</keyword>
<organism evidence="6 7">
    <name type="scientific">Anaeromyxobacter oryzae</name>
    <dbReference type="NCBI Taxonomy" id="2918170"/>
    <lineage>
        <taxon>Bacteria</taxon>
        <taxon>Pseudomonadati</taxon>
        <taxon>Myxococcota</taxon>
        <taxon>Myxococcia</taxon>
        <taxon>Myxococcales</taxon>
        <taxon>Cystobacterineae</taxon>
        <taxon>Anaeromyxobacteraceae</taxon>
        <taxon>Anaeromyxobacter</taxon>
    </lineage>
</organism>
<feature type="compositionally biased region" description="Low complexity" evidence="4">
    <location>
        <begin position="301"/>
        <end position="315"/>
    </location>
</feature>
<dbReference type="EMBL" id="AP025591">
    <property type="protein sequence ID" value="BDG02754.1"/>
    <property type="molecule type" value="Genomic_DNA"/>
</dbReference>
<dbReference type="InterPro" id="IPR022642">
    <property type="entry name" value="CheR_C"/>
</dbReference>
<dbReference type="InterPro" id="IPR029063">
    <property type="entry name" value="SAM-dependent_MTases_sf"/>
</dbReference>
<evidence type="ECO:0000256" key="2">
    <source>
        <dbReference type="ARBA" id="ARBA00022679"/>
    </source>
</evidence>
<reference evidence="7" key="1">
    <citation type="journal article" date="2022" name="Int. J. Syst. Evol. Microbiol.">
        <title>Anaeromyxobacter oryzae sp. nov., Anaeromyxobacter diazotrophicus sp. nov. and Anaeromyxobacter paludicola sp. nov., isolated from paddy soils.</title>
        <authorList>
            <person name="Itoh H."/>
            <person name="Xu Z."/>
            <person name="Mise K."/>
            <person name="Masuda Y."/>
            <person name="Ushijima N."/>
            <person name="Hayakawa C."/>
            <person name="Shiratori Y."/>
            <person name="Senoo K."/>
        </authorList>
    </citation>
    <scope>NUCLEOTIDE SEQUENCE [LARGE SCALE GENOMIC DNA]</scope>
    <source>
        <strain evidence="7">Red232</strain>
    </source>
</reference>
<accession>A0ABN6MNZ2</accession>
<evidence type="ECO:0000256" key="1">
    <source>
        <dbReference type="ARBA" id="ARBA00022603"/>
    </source>
</evidence>
<gene>
    <name evidence="6" type="ORF">AMOR_17500</name>
</gene>
<dbReference type="SUPFAM" id="SSF53335">
    <property type="entry name" value="S-adenosyl-L-methionine-dependent methyltransferases"/>
    <property type="match status" value="1"/>
</dbReference>
<dbReference type="PRINTS" id="PR00996">
    <property type="entry name" value="CHERMTFRASE"/>
</dbReference>
<dbReference type="RefSeq" id="WP_248360442.1">
    <property type="nucleotide sequence ID" value="NZ_AP025591.1"/>
</dbReference>
<keyword evidence="2" id="KW-0808">Transferase</keyword>
<evidence type="ECO:0000259" key="5">
    <source>
        <dbReference type="PROSITE" id="PS50123"/>
    </source>
</evidence>
<evidence type="ECO:0000313" key="6">
    <source>
        <dbReference type="EMBL" id="BDG02754.1"/>
    </source>
</evidence>
<dbReference type="Pfam" id="PF01739">
    <property type="entry name" value="CheR"/>
    <property type="match status" value="1"/>
</dbReference>
<dbReference type="Gene3D" id="3.40.50.150">
    <property type="entry name" value="Vaccinia Virus protein VP39"/>
    <property type="match status" value="1"/>
</dbReference>
<protein>
    <recommendedName>
        <fullName evidence="5">CheR-type methyltransferase domain-containing protein</fullName>
    </recommendedName>
</protein>
<feature type="compositionally biased region" description="Pro residues" evidence="4">
    <location>
        <begin position="274"/>
        <end position="300"/>
    </location>
</feature>
<evidence type="ECO:0000256" key="4">
    <source>
        <dbReference type="SAM" id="MobiDB-lite"/>
    </source>
</evidence>
<name>A0ABN6MNZ2_9BACT</name>
<feature type="region of interest" description="Disordered" evidence="4">
    <location>
        <begin position="269"/>
        <end position="315"/>
    </location>
</feature>
<evidence type="ECO:0000313" key="7">
    <source>
        <dbReference type="Proteomes" id="UP001162891"/>
    </source>
</evidence>
<dbReference type="SMART" id="SM00138">
    <property type="entry name" value="MeTrc"/>
    <property type="match status" value="1"/>
</dbReference>
<feature type="domain" description="CheR-type methyltransferase" evidence="5">
    <location>
        <begin position="54"/>
        <end position="237"/>
    </location>
</feature>
<dbReference type="PANTHER" id="PTHR24422:SF19">
    <property type="entry name" value="CHEMOTAXIS PROTEIN METHYLTRANSFERASE"/>
    <property type="match status" value="1"/>
</dbReference>
<keyword evidence="1" id="KW-0489">Methyltransferase</keyword>
<dbReference type="Proteomes" id="UP001162891">
    <property type="component" value="Chromosome"/>
</dbReference>
<dbReference type="PROSITE" id="PS50123">
    <property type="entry name" value="CHER"/>
    <property type="match status" value="1"/>
</dbReference>
<dbReference type="InterPro" id="IPR000780">
    <property type="entry name" value="CheR_MeTrfase"/>
</dbReference>
<sequence>MSATTFTPAAWSQLAASITRWTGFHPDAIWVRAVHGALAPLLAEGIAAEEMVALAQRDDPALRRRLTQAVPVGETYFFRIPEHFAFVRDTLGPRWAADAERVRSVWSAGCAGGEEAYSLAAMLRASGVRSFQIVGTDLVEANVAAARAGRYGPWSLRGSVPAAEDPFLPATGDGPREVDPALRTRTRFHAHNLLDAPPAPGRFDLIFCRNVLIYFTREAADRALAALVSALAPGGVIAFATMDVGEAPAPLVRIGPPELQLFQRPPVTAAREPTPVPPPPGREAPPAPPRVSPAPRPTPGPRAGSASPAVAPPAAGEPVSLHLRVLAHIERGDHAHARALLVELQRLAPQYLPGLLEGALLHAREGRRAHAVELMRSVLARARALPAEAPVPGPETLPASFYAAAARTFLGAEVRR</sequence>
<keyword evidence="3" id="KW-0949">S-adenosyl-L-methionine</keyword>
<proteinExistence type="predicted"/>
<evidence type="ECO:0000256" key="3">
    <source>
        <dbReference type="ARBA" id="ARBA00022691"/>
    </source>
</evidence>